<dbReference type="SUPFAM" id="SSF63825">
    <property type="entry name" value="YWTD domain"/>
    <property type="match status" value="1"/>
</dbReference>
<evidence type="ECO:0000256" key="2">
    <source>
        <dbReference type="SAM" id="SignalP"/>
    </source>
</evidence>
<proteinExistence type="predicted"/>
<dbReference type="KEGG" id="bbae:FRD01_02330"/>
<keyword evidence="4" id="KW-1185">Reference proteome</keyword>
<gene>
    <name evidence="3" type="ORF">FRD01_02330</name>
</gene>
<protein>
    <submittedName>
        <fullName evidence="3">Uncharacterized protein</fullName>
    </submittedName>
</protein>
<evidence type="ECO:0000313" key="4">
    <source>
        <dbReference type="Proteomes" id="UP000321595"/>
    </source>
</evidence>
<evidence type="ECO:0000256" key="1">
    <source>
        <dbReference type="SAM" id="MobiDB-lite"/>
    </source>
</evidence>
<dbReference type="Gene3D" id="2.115.10.10">
    <property type="entry name" value="Tachylectin 2"/>
    <property type="match status" value="1"/>
</dbReference>
<evidence type="ECO:0000313" key="3">
    <source>
        <dbReference type="EMBL" id="QED26114.1"/>
    </source>
</evidence>
<feature type="compositionally biased region" description="Acidic residues" evidence="1">
    <location>
        <begin position="53"/>
        <end position="72"/>
    </location>
</feature>
<dbReference type="OrthoDB" id="5492733at2"/>
<dbReference type="Proteomes" id="UP000321595">
    <property type="component" value="Chromosome"/>
</dbReference>
<reference evidence="3 4" key="1">
    <citation type="submission" date="2019-08" db="EMBL/GenBank/DDBJ databases">
        <authorList>
            <person name="Liang Q."/>
        </authorList>
    </citation>
    <scope>NUCLEOTIDE SEQUENCE [LARGE SCALE GENOMIC DNA]</scope>
    <source>
        <strain evidence="3 4">V1718</strain>
    </source>
</reference>
<dbReference type="EMBL" id="CP042467">
    <property type="protein sequence ID" value="QED26114.1"/>
    <property type="molecule type" value="Genomic_DNA"/>
</dbReference>
<organism evidence="3 4">
    <name type="scientific">Microvenator marinus</name>
    <dbReference type="NCBI Taxonomy" id="2600177"/>
    <lineage>
        <taxon>Bacteria</taxon>
        <taxon>Deltaproteobacteria</taxon>
        <taxon>Bradymonadales</taxon>
        <taxon>Microvenatoraceae</taxon>
        <taxon>Microvenator</taxon>
    </lineage>
</organism>
<feature type="region of interest" description="Disordered" evidence="1">
    <location>
        <begin position="38"/>
        <end position="72"/>
    </location>
</feature>
<accession>A0A5B8XKN4</accession>
<feature type="chain" id="PRO_5022896220" evidence="2">
    <location>
        <begin position="19"/>
        <end position="347"/>
    </location>
</feature>
<dbReference type="RefSeq" id="WP_146957273.1">
    <property type="nucleotide sequence ID" value="NZ_CP042467.1"/>
</dbReference>
<sequence>MKILMLILLALTVACSDAEQRQCQDDELYDQLNDTCVPRGRVDNNVNNPSDMGTEDQNNDTPDADVVDMAPEDSPPDIITNPNNNIPDECDQDRDGSLSFECGGQDCDDNDGRRSPLLQEICDHVDNNCNDEINDGIQCSFYAHSGDTLYLIDPFKKEIQSVLEELPNLQDIDTHPDGTLYGVTFDGFYAYDDANNTWAKIGDFGIDVEDPNGMAIDFDGTVFVTGQDKIYTINRLTGAASLLGDVGQNFYSSGDCVVNKFDTLFMTSKHDETQDHLVQVSRATGEGTEIGPIGYDRIFGLIAAWGTLYGLTRDGELLSINESTGEGTLIHTFQNVRFFGAASTPDR</sequence>
<dbReference type="PROSITE" id="PS51257">
    <property type="entry name" value="PROKAR_LIPOPROTEIN"/>
    <property type="match status" value="1"/>
</dbReference>
<name>A0A5B8XKN4_9DELT</name>
<keyword evidence="2" id="KW-0732">Signal</keyword>
<dbReference type="AlphaFoldDB" id="A0A5B8XKN4"/>
<feature type="signal peptide" evidence="2">
    <location>
        <begin position="1"/>
        <end position="18"/>
    </location>
</feature>